<dbReference type="SUPFAM" id="SSF82153">
    <property type="entry name" value="FAS1 domain"/>
    <property type="match status" value="1"/>
</dbReference>
<evidence type="ECO:0000259" key="4">
    <source>
        <dbReference type="PROSITE" id="PS50213"/>
    </source>
</evidence>
<dbReference type="InterPro" id="IPR050904">
    <property type="entry name" value="Adhesion/Biosynth-related"/>
</dbReference>
<sequence>MNQMNARIRRSTIAAVAALVLPFSVMACGSDDSDSSSDDSTAAGEETPGQDDSDKSEEGDEKETASEPFGPGCEAVPESGDGSFDGMAKDPVATAAGNNPALSTLVKAVGAADLGDTLNSAEDITVFAPTNDAFDKIPKADLDALLKDKDALSKVLTHHVVDERLAPKDLEDGEYATLAKEKLTVAGSGEKYEVNDDSKVVCGNVQTSNATVYIVDTVLMPAK</sequence>
<evidence type="ECO:0000256" key="1">
    <source>
        <dbReference type="ARBA" id="ARBA00022729"/>
    </source>
</evidence>
<proteinExistence type="predicted"/>
<dbReference type="EMBL" id="JAELVF020000004">
    <property type="protein sequence ID" value="MBU7600595.1"/>
    <property type="molecule type" value="Genomic_DNA"/>
</dbReference>
<dbReference type="PROSITE" id="PS50213">
    <property type="entry name" value="FAS1"/>
    <property type="match status" value="1"/>
</dbReference>
<comment type="caution">
    <text evidence="5">The sequence shown here is derived from an EMBL/GenBank/DDBJ whole genome shotgun (WGS) entry which is preliminary data.</text>
</comment>
<dbReference type="Gene3D" id="2.30.180.10">
    <property type="entry name" value="FAS1 domain"/>
    <property type="match status" value="1"/>
</dbReference>
<dbReference type="AlphaFoldDB" id="A0A949JV00"/>
<accession>A0A949JV00</accession>
<organism evidence="5 6">
    <name type="scientific">Streptomyces tardus</name>
    <dbReference type="NCBI Taxonomy" id="2780544"/>
    <lineage>
        <taxon>Bacteria</taxon>
        <taxon>Bacillati</taxon>
        <taxon>Actinomycetota</taxon>
        <taxon>Actinomycetes</taxon>
        <taxon>Kitasatosporales</taxon>
        <taxon>Streptomycetaceae</taxon>
        <taxon>Streptomyces</taxon>
    </lineage>
</organism>
<feature type="signal peptide" evidence="3">
    <location>
        <begin position="1"/>
        <end position="27"/>
    </location>
</feature>
<evidence type="ECO:0000313" key="6">
    <source>
        <dbReference type="Proteomes" id="UP000694501"/>
    </source>
</evidence>
<evidence type="ECO:0000256" key="2">
    <source>
        <dbReference type="SAM" id="MobiDB-lite"/>
    </source>
</evidence>
<dbReference type="PANTHER" id="PTHR10900:SF77">
    <property type="entry name" value="FI19380P1"/>
    <property type="match status" value="1"/>
</dbReference>
<reference evidence="5" key="1">
    <citation type="submission" date="2021-06" db="EMBL/GenBank/DDBJ databases">
        <title>Sequencing of actinobacteria type strains.</title>
        <authorList>
            <person name="Nguyen G.-S."/>
            <person name="Wentzel A."/>
        </authorList>
    </citation>
    <scope>NUCLEOTIDE SEQUENCE</scope>
    <source>
        <strain evidence="5">P38-E01</strain>
    </source>
</reference>
<dbReference type="InterPro" id="IPR036378">
    <property type="entry name" value="FAS1_dom_sf"/>
</dbReference>
<dbReference type="PANTHER" id="PTHR10900">
    <property type="entry name" value="PERIOSTIN-RELATED"/>
    <property type="match status" value="1"/>
</dbReference>
<evidence type="ECO:0000313" key="5">
    <source>
        <dbReference type="EMBL" id="MBU7600595.1"/>
    </source>
</evidence>
<dbReference type="InterPro" id="IPR000782">
    <property type="entry name" value="FAS1_domain"/>
</dbReference>
<dbReference type="PROSITE" id="PS51257">
    <property type="entry name" value="PROKAR_LIPOPROTEIN"/>
    <property type="match status" value="1"/>
</dbReference>
<feature type="domain" description="FAS1" evidence="4">
    <location>
        <begin position="89"/>
        <end position="219"/>
    </location>
</feature>
<dbReference type="FunFam" id="2.30.180.10:FF:000019">
    <property type="entry name" value="Cell surface lipoprotein"/>
    <property type="match status" value="1"/>
</dbReference>
<evidence type="ECO:0000256" key="3">
    <source>
        <dbReference type="SAM" id="SignalP"/>
    </source>
</evidence>
<dbReference type="GO" id="GO:0005615">
    <property type="term" value="C:extracellular space"/>
    <property type="evidence" value="ECO:0007669"/>
    <property type="project" value="TreeGrafter"/>
</dbReference>
<dbReference type="SMART" id="SM00554">
    <property type="entry name" value="FAS1"/>
    <property type="match status" value="1"/>
</dbReference>
<keyword evidence="6" id="KW-1185">Reference proteome</keyword>
<feature type="region of interest" description="Disordered" evidence="2">
    <location>
        <begin position="27"/>
        <end position="92"/>
    </location>
</feature>
<dbReference type="GO" id="GO:0007155">
    <property type="term" value="P:cell adhesion"/>
    <property type="evidence" value="ECO:0007669"/>
    <property type="project" value="TreeGrafter"/>
</dbReference>
<dbReference type="GO" id="GO:0050839">
    <property type="term" value="F:cell adhesion molecule binding"/>
    <property type="evidence" value="ECO:0007669"/>
    <property type="project" value="TreeGrafter"/>
</dbReference>
<dbReference type="GO" id="GO:0031012">
    <property type="term" value="C:extracellular matrix"/>
    <property type="evidence" value="ECO:0007669"/>
    <property type="project" value="TreeGrafter"/>
</dbReference>
<dbReference type="Pfam" id="PF02469">
    <property type="entry name" value="Fasciclin"/>
    <property type="match status" value="1"/>
</dbReference>
<name>A0A949JV00_9ACTN</name>
<feature type="chain" id="PRO_5039547538" evidence="3">
    <location>
        <begin position="28"/>
        <end position="223"/>
    </location>
</feature>
<gene>
    <name evidence="5" type="ORF">JGS22_023925</name>
</gene>
<dbReference type="RefSeq" id="WP_211040569.1">
    <property type="nucleotide sequence ID" value="NZ_JAELVF020000004.1"/>
</dbReference>
<dbReference type="GO" id="GO:0030198">
    <property type="term" value="P:extracellular matrix organization"/>
    <property type="evidence" value="ECO:0007669"/>
    <property type="project" value="TreeGrafter"/>
</dbReference>
<dbReference type="Proteomes" id="UP000694501">
    <property type="component" value="Unassembled WGS sequence"/>
</dbReference>
<feature type="compositionally biased region" description="Acidic residues" evidence="2">
    <location>
        <begin position="48"/>
        <end position="61"/>
    </location>
</feature>
<protein>
    <submittedName>
        <fullName evidence="5">Fasciclin domain-containing protein</fullName>
    </submittedName>
</protein>
<keyword evidence="1 3" id="KW-0732">Signal</keyword>